<evidence type="ECO:0000313" key="6">
    <source>
        <dbReference type="Proteomes" id="UP000001940"/>
    </source>
</evidence>
<dbReference type="HOGENOM" id="CLU_998309_0_0_1"/>
<dbReference type="FunCoup" id="Q966D9">
    <property type="interactions" value="1"/>
</dbReference>
<keyword evidence="2 3" id="KW-0645">Protease</keyword>
<keyword evidence="2 3" id="KW-0482">Metalloprotease</keyword>
<dbReference type="WormBase" id="Y19D10A.6">
    <property type="protein sequence ID" value="CE51070"/>
    <property type="gene ID" value="WBGene00021221"/>
</dbReference>
<dbReference type="MEROPS" id="M12.A15"/>
<evidence type="ECO:0000259" key="4">
    <source>
        <dbReference type="PROSITE" id="PS51864"/>
    </source>
</evidence>
<dbReference type="GO" id="GO:0004222">
    <property type="term" value="F:metalloendopeptidase activity"/>
    <property type="evidence" value="ECO:0000318"/>
    <property type="project" value="GO_Central"/>
</dbReference>
<feature type="binding site" evidence="2">
    <location>
        <position position="163"/>
    </location>
    <ligand>
        <name>Zn(2+)</name>
        <dbReference type="ChEBI" id="CHEBI:29105"/>
        <note>catalytic</note>
    </ligand>
</feature>
<keyword evidence="2 3" id="KW-0479">Metal-binding</keyword>
<evidence type="ECO:0000256" key="2">
    <source>
        <dbReference type="PROSITE-ProRule" id="PRU01211"/>
    </source>
</evidence>
<comment type="caution">
    <text evidence="2">Lacks conserved residue(s) required for the propagation of feature annotation.</text>
</comment>
<dbReference type="InterPro" id="IPR024079">
    <property type="entry name" value="MetalloPept_cat_dom_sf"/>
</dbReference>
<dbReference type="SMART" id="SM00235">
    <property type="entry name" value="ZnMc"/>
    <property type="match status" value="1"/>
</dbReference>
<dbReference type="SMR" id="Q966D9"/>
<dbReference type="eggNOG" id="KOG3714">
    <property type="taxonomic scope" value="Eukaryota"/>
</dbReference>
<accession>Q966D9</accession>
<dbReference type="Proteomes" id="UP000001940">
    <property type="component" value="Chromosome V"/>
</dbReference>
<dbReference type="SUPFAM" id="SSF55486">
    <property type="entry name" value="Metalloproteases ('zincins'), catalytic domain"/>
    <property type="match status" value="1"/>
</dbReference>
<dbReference type="PANTHER" id="PTHR10127:SF795">
    <property type="entry name" value="METALLOENDOPEPTIDASE-RELATED"/>
    <property type="match status" value="1"/>
</dbReference>
<evidence type="ECO:0000256" key="1">
    <source>
        <dbReference type="ARBA" id="ARBA00023157"/>
    </source>
</evidence>
<dbReference type="KEGG" id="cel:CELE_F56A4.1"/>
<dbReference type="KEGG" id="cel:CELE_Y19D10A.6"/>
<keyword evidence="2 3" id="KW-0378">Hydrolase</keyword>
<dbReference type="InParanoid" id="Q966D9"/>
<keyword evidence="2 3" id="KW-0862">Zinc</keyword>
<dbReference type="CTD" id="189484"/>
<feature type="domain" description="Peptidase M12A" evidence="4">
    <location>
        <begin position="46"/>
        <end position="239"/>
    </location>
</feature>
<dbReference type="PROSITE" id="PS51864">
    <property type="entry name" value="ASTACIN"/>
    <property type="match status" value="1"/>
</dbReference>
<dbReference type="Pfam" id="PF01400">
    <property type="entry name" value="Astacin"/>
    <property type="match status" value="1"/>
</dbReference>
<feature type="active site" evidence="2">
    <location>
        <position position="160"/>
    </location>
</feature>
<dbReference type="RefSeq" id="NP_503652.3">
    <property type="nucleotide sequence ID" value="NM_071251.3"/>
</dbReference>
<sequence length="272" mass="31606">MIFKNRRPTEPVLKRRGISENNILTKLPTFEPSKYGHINIPLRKKRGIALHPLQWASYLWPNAEVPYDIATHYTSTEKSIILSAMEAFKNVTCVRFRPRAATDKHYLQINKYFNVERCFSYIGRQSSRTLFGTPEGNVETRMRLDPACLRGNGRGIVMHELMHILGFYHEHQRDDRDRRIVGSAVHYNFKIYRRAKTLYMGAYDANSIMHYNFQNLPWQRRDHFSTSDIININTFYKCKNLLSSKLAPKVPISPTSTSTTAITTTNTTTTKL</sequence>
<dbReference type="InterPro" id="IPR006026">
    <property type="entry name" value="Peptidase_Metallo"/>
</dbReference>
<feature type="binding site" evidence="2">
    <location>
        <position position="169"/>
    </location>
    <ligand>
        <name>Zn(2+)</name>
        <dbReference type="ChEBI" id="CHEBI:29105"/>
        <note>catalytic</note>
    </ligand>
</feature>
<evidence type="ECO:0000256" key="3">
    <source>
        <dbReference type="RuleBase" id="RU361183"/>
    </source>
</evidence>
<dbReference type="InterPro" id="IPR001506">
    <property type="entry name" value="Peptidase_M12A"/>
</dbReference>
<dbReference type="AlphaFoldDB" id="Q966D9"/>
<dbReference type="UCSC" id="Y19D10A.6">
    <property type="organism name" value="c. elegans"/>
</dbReference>
<keyword evidence="6" id="KW-1185">Reference proteome</keyword>
<dbReference type="EMBL" id="BX284605">
    <property type="protein sequence ID" value="CCD64363.2"/>
    <property type="molecule type" value="Genomic_DNA"/>
</dbReference>
<protein>
    <recommendedName>
        <fullName evidence="3">Metalloendopeptidase</fullName>
        <ecNumber evidence="3">3.4.24.-</ecNumber>
    </recommendedName>
</protein>
<dbReference type="GeneID" id="189484"/>
<evidence type="ECO:0000313" key="5">
    <source>
        <dbReference type="EMBL" id="CCD64363.2"/>
    </source>
</evidence>
<dbReference type="EC" id="3.4.24.-" evidence="3"/>
<name>Q966D9_CAEEL</name>
<dbReference type="PRINTS" id="PR00480">
    <property type="entry name" value="ASTACIN"/>
</dbReference>
<dbReference type="OrthoDB" id="291007at2759"/>
<comment type="cofactor">
    <cofactor evidence="2 3">
        <name>Zn(2+)</name>
        <dbReference type="ChEBI" id="CHEBI:29105"/>
    </cofactor>
    <text evidence="2 3">Binds 1 zinc ion per subunit.</text>
</comment>
<keyword evidence="1" id="KW-1015">Disulfide bond</keyword>
<feature type="binding site" evidence="2">
    <location>
        <position position="159"/>
    </location>
    <ligand>
        <name>Zn(2+)</name>
        <dbReference type="ChEBI" id="CHEBI:29105"/>
        <note>catalytic</note>
    </ligand>
</feature>
<dbReference type="Gene3D" id="3.40.390.10">
    <property type="entry name" value="Collagenase (Catalytic Domain)"/>
    <property type="match status" value="1"/>
</dbReference>
<gene>
    <name evidence="5" type="ORF">CELE_Y19D10A.6</name>
    <name evidence="5 7" type="ORF">Y19D10A.6</name>
</gene>
<dbReference type="GO" id="GO:0008270">
    <property type="term" value="F:zinc ion binding"/>
    <property type="evidence" value="ECO:0007669"/>
    <property type="project" value="UniProtKB-UniRule"/>
</dbReference>
<dbReference type="PANTHER" id="PTHR10127">
    <property type="entry name" value="DISCOIDIN, CUB, EGF, LAMININ , AND ZINC METALLOPROTEASE DOMAIN CONTAINING"/>
    <property type="match status" value="1"/>
</dbReference>
<dbReference type="PaxDb" id="6239-Y19D10A.6"/>
<dbReference type="GO" id="GO:0006508">
    <property type="term" value="P:proteolysis"/>
    <property type="evidence" value="ECO:0007669"/>
    <property type="project" value="UniProtKB-KW"/>
</dbReference>
<dbReference type="GO" id="GO:0005615">
    <property type="term" value="C:extracellular space"/>
    <property type="evidence" value="ECO:0000318"/>
    <property type="project" value="GO_Central"/>
</dbReference>
<organism evidence="5 6">
    <name type="scientific">Caenorhabditis elegans</name>
    <dbReference type="NCBI Taxonomy" id="6239"/>
    <lineage>
        <taxon>Eukaryota</taxon>
        <taxon>Metazoa</taxon>
        <taxon>Ecdysozoa</taxon>
        <taxon>Nematoda</taxon>
        <taxon>Chromadorea</taxon>
        <taxon>Rhabditida</taxon>
        <taxon>Rhabditina</taxon>
        <taxon>Rhabditomorpha</taxon>
        <taxon>Rhabditoidea</taxon>
        <taxon>Rhabditidae</taxon>
        <taxon>Peloderinae</taxon>
        <taxon>Caenorhabditis</taxon>
    </lineage>
</organism>
<proteinExistence type="predicted"/>
<evidence type="ECO:0000313" key="7">
    <source>
        <dbReference type="WormBase" id="Y19D10A.6"/>
    </source>
</evidence>
<reference evidence="5 6" key="1">
    <citation type="journal article" date="1998" name="Science">
        <title>Genome sequence of the nematode C. elegans: a platform for investigating biology.</title>
        <authorList>
            <consortium name="The C. elegans sequencing consortium"/>
            <person name="Sulson J.E."/>
            <person name="Waterston R."/>
        </authorList>
    </citation>
    <scope>NUCLEOTIDE SEQUENCE [LARGE SCALE GENOMIC DNA]</scope>
    <source>
        <strain evidence="5 6">Bristol N2</strain>
    </source>
</reference>
<dbReference type="AGR" id="WB:WBGene00021221"/>